<keyword evidence="19" id="KW-0812">Transmembrane</keyword>
<evidence type="ECO:0000256" key="4">
    <source>
        <dbReference type="ARBA" id="ARBA00022485"/>
    </source>
</evidence>
<protein>
    <recommendedName>
        <fullName evidence="16">DNA 5'-3' helicase</fullName>
        <ecNumber evidence="16">5.6.2.3</ecNumber>
    </recommendedName>
    <alternativeName>
        <fullName evidence="18">DNA 5'-3' helicase FANCJ</fullName>
    </alternativeName>
</protein>
<dbReference type="InterPro" id="IPR013020">
    <property type="entry name" value="Rad3/Chl1-like"/>
</dbReference>
<dbReference type="KEGG" id="dqu:106742989"/>
<evidence type="ECO:0000256" key="18">
    <source>
        <dbReference type="ARBA" id="ARBA00082714"/>
    </source>
</evidence>
<evidence type="ECO:0000256" key="11">
    <source>
        <dbReference type="ARBA" id="ARBA00023004"/>
    </source>
</evidence>
<dbReference type="FunFam" id="3.40.50.300:FF:000731">
    <property type="entry name" value="Fanconi anemia group J protein homolog"/>
    <property type="match status" value="1"/>
</dbReference>
<keyword evidence="8" id="KW-0378">Hydrolase</keyword>
<evidence type="ECO:0000256" key="19">
    <source>
        <dbReference type="SAM" id="Phobius"/>
    </source>
</evidence>
<feature type="domain" description="Helicase ATP-binding" evidence="20">
    <location>
        <begin position="217"/>
        <end position="518"/>
    </location>
</feature>
<comment type="subcellular location">
    <subcellularLocation>
        <location evidence="2">Nucleus</location>
    </subcellularLocation>
</comment>
<dbReference type="SUPFAM" id="SSF52540">
    <property type="entry name" value="P-loop containing nucleoside triphosphate hydrolases"/>
    <property type="match status" value="2"/>
</dbReference>
<keyword evidence="10" id="KW-0067">ATP-binding</keyword>
<keyword evidence="19" id="KW-0472">Membrane</keyword>
<accession>A0A6P3X113</accession>
<dbReference type="EC" id="5.6.2.3" evidence="16"/>
<dbReference type="InterPro" id="IPR010614">
    <property type="entry name" value="RAD3-like_helicase_DEAD"/>
</dbReference>
<dbReference type="GO" id="GO:0051539">
    <property type="term" value="F:4 iron, 4 sulfur cluster binding"/>
    <property type="evidence" value="ECO:0007669"/>
    <property type="project" value="UniProtKB-KW"/>
</dbReference>
<dbReference type="InterPro" id="IPR014013">
    <property type="entry name" value="Helic_SF1/SF2_ATP-bd_DinG/Rad3"/>
</dbReference>
<dbReference type="InterPro" id="IPR027417">
    <property type="entry name" value="P-loop_NTPase"/>
</dbReference>
<evidence type="ECO:0000256" key="16">
    <source>
        <dbReference type="ARBA" id="ARBA00044969"/>
    </source>
</evidence>
<keyword evidence="7" id="KW-0227">DNA damage</keyword>
<dbReference type="Proteomes" id="UP000515204">
    <property type="component" value="Unplaced"/>
</dbReference>
<keyword evidence="19" id="KW-1133">Transmembrane helix</keyword>
<evidence type="ECO:0000256" key="1">
    <source>
        <dbReference type="ARBA" id="ARBA00001966"/>
    </source>
</evidence>
<gene>
    <name evidence="22" type="primary">LOC106742989</name>
</gene>
<keyword evidence="5" id="KW-0479">Metal-binding</keyword>
<evidence type="ECO:0000256" key="7">
    <source>
        <dbReference type="ARBA" id="ARBA00022763"/>
    </source>
</evidence>
<dbReference type="GO" id="GO:1990918">
    <property type="term" value="P:double-strand break repair involved in meiotic recombination"/>
    <property type="evidence" value="ECO:0007669"/>
    <property type="project" value="TreeGrafter"/>
</dbReference>
<evidence type="ECO:0000313" key="22">
    <source>
        <dbReference type="RefSeq" id="XP_014471897.1"/>
    </source>
</evidence>
<keyword evidence="14" id="KW-0413">Isomerase</keyword>
<dbReference type="Gene3D" id="3.40.50.300">
    <property type="entry name" value="P-loop containing nucleotide triphosphate hydrolases"/>
    <property type="match status" value="2"/>
</dbReference>
<dbReference type="GeneID" id="106742989"/>
<dbReference type="InterPro" id="IPR045028">
    <property type="entry name" value="DinG/Rad3-like"/>
</dbReference>
<keyword evidence="11" id="KW-0408">Iron</keyword>
<evidence type="ECO:0000256" key="5">
    <source>
        <dbReference type="ARBA" id="ARBA00022723"/>
    </source>
</evidence>
<dbReference type="GO" id="GO:0016818">
    <property type="term" value="F:hydrolase activity, acting on acid anhydrides, in phosphorus-containing anhydrides"/>
    <property type="evidence" value="ECO:0007669"/>
    <property type="project" value="InterPro"/>
</dbReference>
<dbReference type="CDD" id="cd17970">
    <property type="entry name" value="DEAHc_FancJ"/>
    <property type="match status" value="1"/>
</dbReference>
<keyword evidence="9" id="KW-0347">Helicase</keyword>
<dbReference type="GO" id="GO:0005634">
    <property type="term" value="C:nucleus"/>
    <property type="evidence" value="ECO:0007669"/>
    <property type="project" value="UniProtKB-SubCell"/>
</dbReference>
<dbReference type="GO" id="GO:0006289">
    <property type="term" value="P:nucleotide-excision repair"/>
    <property type="evidence" value="ECO:0007669"/>
    <property type="project" value="TreeGrafter"/>
</dbReference>
<comment type="cofactor">
    <cofactor evidence="1">
        <name>[4Fe-4S] cluster</name>
        <dbReference type="ChEBI" id="CHEBI:49883"/>
    </cofactor>
</comment>
<evidence type="ECO:0000256" key="8">
    <source>
        <dbReference type="ARBA" id="ARBA00022801"/>
    </source>
</evidence>
<dbReference type="NCBIfam" id="TIGR00604">
    <property type="entry name" value="rad3"/>
    <property type="match status" value="1"/>
</dbReference>
<keyword evidence="6" id="KW-0547">Nucleotide-binding</keyword>
<dbReference type="RefSeq" id="XP_014471897.1">
    <property type="nucleotide sequence ID" value="XM_014616411.1"/>
</dbReference>
<evidence type="ECO:0000256" key="15">
    <source>
        <dbReference type="ARBA" id="ARBA00023242"/>
    </source>
</evidence>
<dbReference type="GO" id="GO:0043139">
    <property type="term" value="F:5'-3' DNA helicase activity"/>
    <property type="evidence" value="ECO:0007669"/>
    <property type="project" value="UniProtKB-EC"/>
</dbReference>
<keyword evidence="21" id="KW-1185">Reference proteome</keyword>
<dbReference type="Pfam" id="PF06733">
    <property type="entry name" value="DEAD_2"/>
    <property type="match status" value="1"/>
</dbReference>
<keyword evidence="4" id="KW-0004">4Fe-4S</keyword>
<evidence type="ECO:0000256" key="13">
    <source>
        <dbReference type="ARBA" id="ARBA00023204"/>
    </source>
</evidence>
<evidence type="ECO:0000259" key="20">
    <source>
        <dbReference type="PROSITE" id="PS51193"/>
    </source>
</evidence>
<evidence type="ECO:0000256" key="10">
    <source>
        <dbReference type="ARBA" id="ARBA00022840"/>
    </source>
</evidence>
<proteinExistence type="inferred from homology"/>
<dbReference type="GO" id="GO:0046872">
    <property type="term" value="F:metal ion binding"/>
    <property type="evidence" value="ECO:0007669"/>
    <property type="project" value="UniProtKB-KW"/>
</dbReference>
<dbReference type="InterPro" id="IPR006555">
    <property type="entry name" value="ATP-dep_Helicase_C"/>
</dbReference>
<sequence>MIAIYVIVAVIGLFIYTFIKVNINERLVDLSMSRLSLKRNREYDTNHIEMSDDESFDALPSSRKRTNHNEFTNRTSHNTINAPNSLIDTSNCEPTVYTSSSRFVHDISDDLSSDDDDDVIIKGIPTTSGSRQQSMFHWNKNLTSIPQYQNTYSKTGISLDSNFTEEIPAESCDNKKQVTINLNSSDDDDDNNLINLNDPTREASPPKVTIHYDEMIAGVPVKFPVKPYLCQKAVMNNLIRGCTREENCLIESPTGSGKTLALLCGALAWQEQYSGKISADLNQSMDMEDFSGDDAFCNLPVDPDKQCDKSKKIPRIPKIFYGTRTHKQIAQIVRELKKTAYRNKRMTVLSSRDHTCIQESNRNKNELCNELLDPKKRTKCPYYNEQNKRNMASFETVQRLGLRTPWDIEDLLSLGKRIGACPYFAARSLMADAEIVMCPYNYIIDPNIRESMQINLKGNVIILDEAHNIEDICREVASVDIKDTKLVAASEECEILSHNRKVNENMYTTIYTYLRKFVQFLTNVDVKDNANDNHMVSKEWLGMELLEVLNMEQIGHSAFPLFLAASRAAIQDFTSMRETFSERAIPTITLDAKTVLENLCFAIEMISSESYVNDYKAYVVEVEEYRAACTKAADDVWVSMRNKRQRVRVLKLVCMNPAVIFAPIARTARSVILASGTLSPVSSFESELGTRFPHKLHANHVISREQVYVRCISRGPAGEALKATYENVNDWTFMKGLGNLIVQVCDAVPYGVLCFFSSYPTMHKIHNRWKDTGIWAQLEQLKKIFVEPKTTKELDEVMRQYHRAIDESSSDEKSGAILFAIFRGKVAEGTDFSDNEARCVLTVGIPFSNIKDKSICMKKDYNNSNASKGLLSGSEWFTVHAFRALNQALGRCIRHKDDWGAVLLVDVRLQRELYRKNFEYLPKWIREMWKDDSNYDLQGELGNFVAGHVARERGRMYLEEKKAQGSYKTSVHGMD</sequence>
<evidence type="ECO:0000256" key="17">
    <source>
        <dbReference type="ARBA" id="ARBA00048954"/>
    </source>
</evidence>
<dbReference type="GO" id="GO:0005524">
    <property type="term" value="F:ATP binding"/>
    <property type="evidence" value="ECO:0007669"/>
    <property type="project" value="UniProtKB-KW"/>
</dbReference>
<evidence type="ECO:0000256" key="3">
    <source>
        <dbReference type="ARBA" id="ARBA00008792"/>
    </source>
</evidence>
<reference evidence="22" key="1">
    <citation type="submission" date="2025-08" db="UniProtKB">
        <authorList>
            <consortium name="RefSeq"/>
        </authorList>
    </citation>
    <scope>IDENTIFICATION</scope>
</reference>
<keyword evidence="12" id="KW-0411">Iron-sulfur</keyword>
<evidence type="ECO:0000256" key="14">
    <source>
        <dbReference type="ARBA" id="ARBA00023235"/>
    </source>
</evidence>
<evidence type="ECO:0000256" key="2">
    <source>
        <dbReference type="ARBA" id="ARBA00004123"/>
    </source>
</evidence>
<dbReference type="AlphaFoldDB" id="A0A6P3X113"/>
<feature type="transmembrane region" description="Helical" evidence="19">
    <location>
        <begin position="6"/>
        <end position="23"/>
    </location>
</feature>
<dbReference type="PROSITE" id="PS51193">
    <property type="entry name" value="HELICASE_ATP_BIND_2"/>
    <property type="match status" value="1"/>
</dbReference>
<dbReference type="SMART" id="SM00491">
    <property type="entry name" value="HELICc2"/>
    <property type="match status" value="1"/>
</dbReference>
<dbReference type="CDD" id="cd18788">
    <property type="entry name" value="SF2_C_XPD"/>
    <property type="match status" value="1"/>
</dbReference>
<keyword evidence="13" id="KW-0234">DNA repair</keyword>
<organism evidence="21 22">
    <name type="scientific">Dinoponera quadriceps</name>
    <name type="common">South American ant</name>
    <dbReference type="NCBI Taxonomy" id="609295"/>
    <lineage>
        <taxon>Eukaryota</taxon>
        <taxon>Metazoa</taxon>
        <taxon>Ecdysozoa</taxon>
        <taxon>Arthropoda</taxon>
        <taxon>Hexapoda</taxon>
        <taxon>Insecta</taxon>
        <taxon>Pterygota</taxon>
        <taxon>Neoptera</taxon>
        <taxon>Endopterygota</taxon>
        <taxon>Hymenoptera</taxon>
        <taxon>Apocrita</taxon>
        <taxon>Aculeata</taxon>
        <taxon>Formicoidea</taxon>
        <taxon>Formicidae</taxon>
        <taxon>Ponerinae</taxon>
        <taxon>Ponerini</taxon>
        <taxon>Dinoponera</taxon>
    </lineage>
</organism>
<keyword evidence="15" id="KW-0539">Nucleus</keyword>
<name>A0A6P3X113_DINQU</name>
<dbReference type="PANTHER" id="PTHR11472">
    <property type="entry name" value="DNA REPAIR DEAD HELICASE RAD3/XP-D SUBFAMILY MEMBER"/>
    <property type="match status" value="1"/>
</dbReference>
<evidence type="ECO:0000256" key="9">
    <source>
        <dbReference type="ARBA" id="ARBA00022806"/>
    </source>
</evidence>
<dbReference type="GO" id="GO:0003677">
    <property type="term" value="F:DNA binding"/>
    <property type="evidence" value="ECO:0007669"/>
    <property type="project" value="InterPro"/>
</dbReference>
<evidence type="ECO:0000256" key="6">
    <source>
        <dbReference type="ARBA" id="ARBA00022741"/>
    </source>
</evidence>
<dbReference type="OrthoDB" id="19182at2759"/>
<comment type="catalytic activity">
    <reaction evidence="17">
        <text>ATP + H2O = ADP + phosphate + H(+)</text>
        <dbReference type="Rhea" id="RHEA:13065"/>
        <dbReference type="ChEBI" id="CHEBI:15377"/>
        <dbReference type="ChEBI" id="CHEBI:15378"/>
        <dbReference type="ChEBI" id="CHEBI:30616"/>
        <dbReference type="ChEBI" id="CHEBI:43474"/>
        <dbReference type="ChEBI" id="CHEBI:456216"/>
        <dbReference type="EC" id="5.6.2.3"/>
    </reaction>
</comment>
<evidence type="ECO:0000313" key="21">
    <source>
        <dbReference type="Proteomes" id="UP000515204"/>
    </source>
</evidence>
<dbReference type="InterPro" id="IPR006554">
    <property type="entry name" value="Helicase-like_DEXD_c2"/>
</dbReference>
<evidence type="ECO:0000256" key="12">
    <source>
        <dbReference type="ARBA" id="ARBA00023014"/>
    </source>
</evidence>
<comment type="similarity">
    <text evidence="3">Belongs to the DEAD box helicase family. DEAH subfamily.</text>
</comment>
<dbReference type="Pfam" id="PF13307">
    <property type="entry name" value="Helicase_C_2"/>
    <property type="match status" value="1"/>
</dbReference>
<dbReference type="SMART" id="SM00488">
    <property type="entry name" value="DEXDc2"/>
    <property type="match status" value="1"/>
</dbReference>
<dbReference type="PANTHER" id="PTHR11472:SF47">
    <property type="entry name" value="FANCONI ANEMIA GROUP J PROTEIN"/>
    <property type="match status" value="1"/>
</dbReference>